<dbReference type="Proteomes" id="UP000815260">
    <property type="component" value="Chromosome 5D"/>
</dbReference>
<sequence>MRTETCHKE</sequence>
<accession>A0A9R1I1B3</accession>
<gene>
    <name evidence="1" type="ORF">CFC21_080017</name>
</gene>
<comment type="caution">
    <text evidence="1">The sequence shown here is derived from an EMBL/GenBank/DDBJ whole genome shotgun (WGS) entry which is preliminary data.</text>
</comment>
<evidence type="ECO:0000313" key="1">
    <source>
        <dbReference type="EMBL" id="KAF7075229.1"/>
    </source>
</evidence>
<proteinExistence type="predicted"/>
<name>A0A9R1I1B3_WHEAT</name>
<dbReference type="OrthoDB" id="60033at2759"/>
<reference evidence="1" key="1">
    <citation type="journal article" date="2017" name="Gigascience">
        <title>The first near-complete assembly of the hexaploid bread wheat genome, Triticum aestivum.</title>
        <authorList>
            <person name="Zimin A.V."/>
            <person name="Puiu D."/>
            <person name="Hall R."/>
            <person name="Kingan S."/>
            <person name="Clavijo B.J."/>
            <person name="Salzberg S.L."/>
        </authorList>
    </citation>
    <scope>NUCLEOTIDE SEQUENCE</scope>
    <source>
        <tissue evidence="1">Leaf</tissue>
    </source>
</reference>
<organism evidence="1">
    <name type="scientific">Triticum aestivum</name>
    <name type="common">Wheat</name>
    <dbReference type="NCBI Taxonomy" id="4565"/>
    <lineage>
        <taxon>Eukaryota</taxon>
        <taxon>Viridiplantae</taxon>
        <taxon>Streptophyta</taxon>
        <taxon>Embryophyta</taxon>
        <taxon>Tracheophyta</taxon>
        <taxon>Spermatophyta</taxon>
        <taxon>Magnoliopsida</taxon>
        <taxon>Liliopsida</taxon>
        <taxon>Poales</taxon>
        <taxon>Poaceae</taxon>
        <taxon>BOP clade</taxon>
        <taxon>Pooideae</taxon>
        <taxon>Triticodae</taxon>
        <taxon>Triticeae</taxon>
        <taxon>Triticinae</taxon>
        <taxon>Triticum</taxon>
    </lineage>
</organism>
<protein>
    <submittedName>
        <fullName evidence="1">Uncharacterized protein</fullName>
    </submittedName>
</protein>
<dbReference type="EMBL" id="CM022225">
    <property type="protein sequence ID" value="KAF7075229.1"/>
    <property type="molecule type" value="Genomic_DNA"/>
</dbReference>
<feature type="non-terminal residue" evidence="1">
    <location>
        <position position="9"/>
    </location>
</feature>
<reference evidence="1" key="2">
    <citation type="submission" date="2020-03" db="EMBL/GenBank/DDBJ databases">
        <title>The second near-complete assembly of the hexaploid bread wheat (Triticum aestivum) genome.</title>
        <authorList>
            <person name="Zimin A.V."/>
            <person name="Puiu D."/>
            <person name="Shumante A."/>
            <person name="Alonge M."/>
            <person name="Salzberg S.L."/>
        </authorList>
    </citation>
    <scope>NUCLEOTIDE SEQUENCE</scope>
    <source>
        <tissue evidence="1">Leaf</tissue>
    </source>
</reference>